<sequence>MGERFLRRGALTARSREPTRPSGAAPRSTFRAPNSECRTPRERIARFPSRMFAAPLPRNIPLPRSGHSFGLRSFASLVRGRVFARLPPSMRERPWVLFASRCAAAFSLRFASGERVEVFRAESETRFIFCRRVLAGTLQNSVRSVNGVAFFALARCLHSKAKGAGSSGKLVCAGWAQPGGEGVQEAKGSRLRNKCSASTALLTDGAFQMLRCARGRWTQHALFTAPGKVEPFGSLKGKADNLVDVPSRGHGFGLPHLYAGPGVGGAWRSKDKRAPEPGKANCEKGMGNGWASRRAMRSPARLRATMGAAARS</sequence>
<name>F9WNU2_TRYVY</name>
<organism evidence="2 3">
    <name type="scientific">Trypanosoma vivax (strain Y486)</name>
    <dbReference type="NCBI Taxonomy" id="1055687"/>
    <lineage>
        <taxon>Eukaryota</taxon>
        <taxon>Discoba</taxon>
        <taxon>Euglenozoa</taxon>
        <taxon>Kinetoplastea</taxon>
        <taxon>Metakinetoplastina</taxon>
        <taxon>Trypanosomatida</taxon>
        <taxon>Trypanosomatidae</taxon>
        <taxon>Trypanosoma</taxon>
        <taxon>Duttonella</taxon>
    </lineage>
</organism>
<dbReference type="VEuPathDB" id="TriTrypDB:TvY486_0019050"/>
<proteinExistence type="predicted"/>
<keyword evidence="3" id="KW-1185">Reference proteome</keyword>
<evidence type="ECO:0000313" key="3">
    <source>
        <dbReference type="Proteomes" id="UP000009027"/>
    </source>
</evidence>
<evidence type="ECO:0000256" key="1">
    <source>
        <dbReference type="SAM" id="MobiDB-lite"/>
    </source>
</evidence>
<gene>
    <name evidence="2" type="ORF">TvY486_0019050</name>
</gene>
<dbReference type="AlphaFoldDB" id="F9WNU2"/>
<feature type="region of interest" description="Disordered" evidence="1">
    <location>
        <begin position="266"/>
        <end position="312"/>
    </location>
</feature>
<protein>
    <submittedName>
        <fullName evidence="2">Uncharacterized protein</fullName>
    </submittedName>
</protein>
<dbReference type="Proteomes" id="UP000009027">
    <property type="component" value="Unassembled WGS sequence"/>
</dbReference>
<evidence type="ECO:0000313" key="2">
    <source>
        <dbReference type="EMBL" id="CCD19213.1"/>
    </source>
</evidence>
<accession>F9WNU2</accession>
<feature type="region of interest" description="Disordered" evidence="1">
    <location>
        <begin position="1"/>
        <end position="35"/>
    </location>
</feature>
<dbReference type="EMBL" id="CAEX01002881">
    <property type="protein sequence ID" value="CCD19213.1"/>
    <property type="molecule type" value="Genomic_DNA"/>
</dbReference>
<reference evidence="2 3" key="1">
    <citation type="journal article" date="2012" name="Proc. Natl. Acad. Sci. U.S.A.">
        <title>Antigenic diversity is generated by distinct evolutionary mechanisms in African trypanosome species.</title>
        <authorList>
            <person name="Jackson A.P."/>
            <person name="Berry A."/>
            <person name="Aslett M."/>
            <person name="Allison H.C."/>
            <person name="Burton P."/>
            <person name="Vavrova-Anderson J."/>
            <person name="Brown R."/>
            <person name="Browne H."/>
            <person name="Corton N."/>
            <person name="Hauser H."/>
            <person name="Gamble J."/>
            <person name="Gilderthorp R."/>
            <person name="Marcello L."/>
            <person name="McQuillan J."/>
            <person name="Otto T.D."/>
            <person name="Quail M.A."/>
            <person name="Sanders M.J."/>
            <person name="van Tonder A."/>
            <person name="Ginger M.L."/>
            <person name="Field M.C."/>
            <person name="Barry J.D."/>
            <person name="Hertz-Fowler C."/>
            <person name="Berriman M."/>
        </authorList>
    </citation>
    <scope>NUCLEOTIDE SEQUENCE</scope>
    <source>
        <strain evidence="2 3">Y486</strain>
    </source>
</reference>